<evidence type="ECO:0000313" key="2">
    <source>
        <dbReference type="Proteomes" id="UP001417504"/>
    </source>
</evidence>
<evidence type="ECO:0000313" key="1">
    <source>
        <dbReference type="EMBL" id="KAK9090540.1"/>
    </source>
</evidence>
<dbReference type="Proteomes" id="UP001417504">
    <property type="component" value="Unassembled WGS sequence"/>
</dbReference>
<protein>
    <submittedName>
        <fullName evidence="1">Uncharacterized protein</fullName>
    </submittedName>
</protein>
<dbReference type="AlphaFoldDB" id="A0AAP0HPH2"/>
<comment type="caution">
    <text evidence="1">The sequence shown here is derived from an EMBL/GenBank/DDBJ whole genome shotgun (WGS) entry which is preliminary data.</text>
</comment>
<organism evidence="1 2">
    <name type="scientific">Stephania japonica</name>
    <dbReference type="NCBI Taxonomy" id="461633"/>
    <lineage>
        <taxon>Eukaryota</taxon>
        <taxon>Viridiplantae</taxon>
        <taxon>Streptophyta</taxon>
        <taxon>Embryophyta</taxon>
        <taxon>Tracheophyta</taxon>
        <taxon>Spermatophyta</taxon>
        <taxon>Magnoliopsida</taxon>
        <taxon>Ranunculales</taxon>
        <taxon>Menispermaceae</taxon>
        <taxon>Menispermoideae</taxon>
        <taxon>Cissampelideae</taxon>
        <taxon>Stephania</taxon>
    </lineage>
</organism>
<dbReference type="EMBL" id="JBBNAE010000010">
    <property type="protein sequence ID" value="KAK9090540.1"/>
    <property type="molecule type" value="Genomic_DNA"/>
</dbReference>
<gene>
    <name evidence="1" type="ORF">Sjap_023717</name>
</gene>
<sequence>MSNSTAVTFQAHRSSSGLPLQAGTRLPEAAVECRCSNYFTSSCQRVRNTYTNH</sequence>
<reference evidence="1 2" key="1">
    <citation type="submission" date="2024-01" db="EMBL/GenBank/DDBJ databases">
        <title>Genome assemblies of Stephania.</title>
        <authorList>
            <person name="Yang L."/>
        </authorList>
    </citation>
    <scope>NUCLEOTIDE SEQUENCE [LARGE SCALE GENOMIC DNA]</scope>
    <source>
        <strain evidence="1">QJT</strain>
        <tissue evidence="1">Leaf</tissue>
    </source>
</reference>
<accession>A0AAP0HPH2</accession>
<proteinExistence type="predicted"/>
<keyword evidence="2" id="KW-1185">Reference proteome</keyword>
<name>A0AAP0HPH2_9MAGN</name>